<comment type="caution">
    <text evidence="2">The sequence shown here is derived from an EMBL/GenBank/DDBJ whole genome shotgun (WGS) entry which is preliminary data.</text>
</comment>
<reference evidence="2 3" key="1">
    <citation type="journal article" date="2019" name="G3 (Bethesda)">
        <title>Sequencing of a Wild Apple (Malus baccata) Genome Unravels the Differences Between Cultivated and Wild Apple Species Regarding Disease Resistance and Cold Tolerance.</title>
        <authorList>
            <person name="Chen X."/>
        </authorList>
    </citation>
    <scope>NUCLEOTIDE SEQUENCE [LARGE SCALE GENOMIC DNA]</scope>
    <source>
        <strain evidence="3">cv. Shandingzi</strain>
        <tissue evidence="2">Leaves</tissue>
    </source>
</reference>
<name>A0A540M5C9_MALBA</name>
<dbReference type="Pfam" id="PF22936">
    <property type="entry name" value="Pol_BBD"/>
    <property type="match status" value="1"/>
</dbReference>
<evidence type="ECO:0000313" key="3">
    <source>
        <dbReference type="Proteomes" id="UP000315295"/>
    </source>
</evidence>
<proteinExistence type="predicted"/>
<feature type="domain" description="Retrovirus-related Pol polyprotein from transposon TNT 1-94-like beta-barrel" evidence="1">
    <location>
        <begin position="27"/>
        <end position="105"/>
    </location>
</feature>
<dbReference type="Proteomes" id="UP000315295">
    <property type="component" value="Unassembled WGS sequence"/>
</dbReference>
<evidence type="ECO:0000313" key="2">
    <source>
        <dbReference type="EMBL" id="TQD93896.1"/>
    </source>
</evidence>
<dbReference type="InterPro" id="IPR054722">
    <property type="entry name" value="PolX-like_BBD"/>
</dbReference>
<gene>
    <name evidence="2" type="ORF">C1H46_020510</name>
</gene>
<organism evidence="2 3">
    <name type="scientific">Malus baccata</name>
    <name type="common">Siberian crab apple</name>
    <name type="synonym">Pyrus baccata</name>
    <dbReference type="NCBI Taxonomy" id="106549"/>
    <lineage>
        <taxon>Eukaryota</taxon>
        <taxon>Viridiplantae</taxon>
        <taxon>Streptophyta</taxon>
        <taxon>Embryophyta</taxon>
        <taxon>Tracheophyta</taxon>
        <taxon>Spermatophyta</taxon>
        <taxon>Magnoliopsida</taxon>
        <taxon>eudicotyledons</taxon>
        <taxon>Gunneridae</taxon>
        <taxon>Pentapetalae</taxon>
        <taxon>rosids</taxon>
        <taxon>fabids</taxon>
        <taxon>Rosales</taxon>
        <taxon>Rosaceae</taxon>
        <taxon>Amygdaloideae</taxon>
        <taxon>Maleae</taxon>
        <taxon>Malus</taxon>
    </lineage>
</organism>
<evidence type="ECO:0000259" key="1">
    <source>
        <dbReference type="Pfam" id="PF22936"/>
    </source>
</evidence>
<dbReference type="AlphaFoldDB" id="A0A540M5C9"/>
<protein>
    <recommendedName>
        <fullName evidence="1">Retrovirus-related Pol polyprotein from transposon TNT 1-94-like beta-barrel domain-containing protein</fullName>
    </recommendedName>
</protein>
<sequence length="167" mass="18965">MNRLIFMHVTNSINLFLGMSSGELSCLADSTTTHTILRERHYFTNFIPKKTHLTTLSSSSNLIEGYGKARIMLSNGTILTIMEVLYSPRSGRTLLSFRDIRDNQYHIETTEDNGSDFLCITSYEYGQKRIHEKLEGLPNGLYITTIRGIEAHSVANPMPEFQDTLLL</sequence>
<dbReference type="EMBL" id="VIEB01000355">
    <property type="protein sequence ID" value="TQD93896.1"/>
    <property type="molecule type" value="Genomic_DNA"/>
</dbReference>
<keyword evidence="3" id="KW-1185">Reference proteome</keyword>
<accession>A0A540M5C9</accession>